<feature type="transmembrane region" description="Helical" evidence="7">
    <location>
        <begin position="166"/>
        <end position="186"/>
    </location>
</feature>
<comment type="subunit">
    <text evidence="7">Homoheptamer.</text>
</comment>
<evidence type="ECO:0000313" key="11">
    <source>
        <dbReference type="EMBL" id="EPX75786.1"/>
    </source>
</evidence>
<keyword evidence="6 7" id="KW-0472">Membrane</keyword>
<dbReference type="PANTHER" id="PTHR30221:SF1">
    <property type="entry name" value="SMALL-CONDUCTANCE MECHANOSENSITIVE CHANNEL"/>
    <property type="match status" value="1"/>
</dbReference>
<dbReference type="GO" id="GO:0008381">
    <property type="term" value="F:mechanosensitive monoatomic ion channel activity"/>
    <property type="evidence" value="ECO:0007669"/>
    <property type="project" value="InterPro"/>
</dbReference>
<dbReference type="SUPFAM" id="SSF50182">
    <property type="entry name" value="Sm-like ribonucleoproteins"/>
    <property type="match status" value="1"/>
</dbReference>
<evidence type="ECO:0000256" key="2">
    <source>
        <dbReference type="ARBA" id="ARBA00008017"/>
    </source>
</evidence>
<evidence type="ECO:0000256" key="8">
    <source>
        <dbReference type="SAM" id="SignalP"/>
    </source>
</evidence>
<dbReference type="Gene3D" id="3.30.70.100">
    <property type="match status" value="1"/>
</dbReference>
<dbReference type="Gene3D" id="1.10.287.1260">
    <property type="match status" value="1"/>
</dbReference>
<feature type="domain" description="Mechanosensitive ion channel MscS C-terminal" evidence="10">
    <location>
        <begin position="329"/>
        <end position="392"/>
    </location>
</feature>
<dbReference type="InterPro" id="IPR023408">
    <property type="entry name" value="MscS_beta-dom_sf"/>
</dbReference>
<evidence type="ECO:0000259" key="9">
    <source>
        <dbReference type="Pfam" id="PF00924"/>
    </source>
</evidence>
<dbReference type="InterPro" id="IPR011066">
    <property type="entry name" value="MscS_channel_C_sf"/>
</dbReference>
<dbReference type="Gene3D" id="2.30.30.60">
    <property type="match status" value="1"/>
</dbReference>
<keyword evidence="7" id="KW-0407">Ion channel</keyword>
<comment type="caution">
    <text evidence="11">The sequence shown here is derived from an EMBL/GenBank/DDBJ whole genome shotgun (WGS) entry which is preliminary data.</text>
</comment>
<dbReference type="Pfam" id="PF21082">
    <property type="entry name" value="MS_channel_3rd"/>
    <property type="match status" value="1"/>
</dbReference>
<proteinExistence type="inferred from homology"/>
<comment type="similarity">
    <text evidence="2 7">Belongs to the MscS (TC 1.A.23) family.</text>
</comment>
<evidence type="ECO:0000313" key="12">
    <source>
        <dbReference type="Proteomes" id="UP000015347"/>
    </source>
</evidence>
<dbReference type="Proteomes" id="UP000015347">
    <property type="component" value="Unassembled WGS sequence"/>
</dbReference>
<reference evidence="12" key="1">
    <citation type="journal article" date="2014" name="Stand. Genomic Sci.">
        <title>Genome sequence of the exopolysaccharide-producing Salipiger mucosus type strain (DSM 16094(T)), a moderately halophilic member of the Roseobacter clade.</title>
        <authorList>
            <person name="Riedel T."/>
            <person name="Spring S."/>
            <person name="Fiebig A."/>
            <person name="Petersen J."/>
            <person name="Kyrpides N.C."/>
            <person name="Goker M."/>
            <person name="Klenk H.P."/>
        </authorList>
    </citation>
    <scope>NUCLEOTIDE SEQUENCE [LARGE SCALE GENOMIC DNA]</scope>
    <source>
        <strain evidence="12">DSM 16094</strain>
    </source>
</reference>
<dbReference type="Pfam" id="PF00924">
    <property type="entry name" value="MS_channel_2nd"/>
    <property type="match status" value="1"/>
</dbReference>
<dbReference type="SUPFAM" id="SSF82689">
    <property type="entry name" value="Mechanosensitive channel protein MscS (YggB), C-terminal domain"/>
    <property type="match status" value="1"/>
</dbReference>
<dbReference type="InterPro" id="IPR045275">
    <property type="entry name" value="MscS_archaea/bacteria_type"/>
</dbReference>
<evidence type="ECO:0000256" key="1">
    <source>
        <dbReference type="ARBA" id="ARBA00004651"/>
    </source>
</evidence>
<feature type="transmembrane region" description="Helical" evidence="7">
    <location>
        <begin position="207"/>
        <end position="233"/>
    </location>
</feature>
<keyword evidence="7" id="KW-0406">Ion transport</keyword>
<dbReference type="eggNOG" id="COG0668">
    <property type="taxonomic scope" value="Bacteria"/>
</dbReference>
<keyword evidence="7" id="KW-0997">Cell inner membrane</keyword>
<dbReference type="InterPro" id="IPR006685">
    <property type="entry name" value="MscS_channel_2nd"/>
</dbReference>
<dbReference type="HOGENOM" id="CLU_043018_0_0_5"/>
<keyword evidence="8" id="KW-0732">Signal</keyword>
<evidence type="ECO:0000256" key="6">
    <source>
        <dbReference type="ARBA" id="ARBA00023136"/>
    </source>
</evidence>
<feature type="transmembrane region" description="Helical" evidence="7">
    <location>
        <begin position="239"/>
        <end position="258"/>
    </location>
</feature>
<evidence type="ECO:0000256" key="4">
    <source>
        <dbReference type="ARBA" id="ARBA00022692"/>
    </source>
</evidence>
<accession>S9Q372</accession>
<dbReference type="InterPro" id="IPR010920">
    <property type="entry name" value="LSM_dom_sf"/>
</dbReference>
<feature type="signal peptide" evidence="8">
    <location>
        <begin position="1"/>
        <end position="20"/>
    </location>
</feature>
<dbReference type="RefSeq" id="WP_021121028.1">
    <property type="nucleotide sequence ID" value="NZ_KE557288.1"/>
</dbReference>
<dbReference type="SUPFAM" id="SSF82861">
    <property type="entry name" value="Mechanosensitive channel protein MscS (YggB), transmembrane region"/>
    <property type="match status" value="1"/>
</dbReference>
<evidence type="ECO:0000256" key="5">
    <source>
        <dbReference type="ARBA" id="ARBA00022989"/>
    </source>
</evidence>
<organism evidence="11 12">
    <name type="scientific">Salipiger mucosus DSM 16094</name>
    <dbReference type="NCBI Taxonomy" id="1123237"/>
    <lineage>
        <taxon>Bacteria</taxon>
        <taxon>Pseudomonadati</taxon>
        <taxon>Pseudomonadota</taxon>
        <taxon>Alphaproteobacteria</taxon>
        <taxon>Rhodobacterales</taxon>
        <taxon>Roseobacteraceae</taxon>
        <taxon>Salipiger</taxon>
    </lineage>
</organism>
<keyword evidence="4 7" id="KW-0812">Transmembrane</keyword>
<keyword evidence="5 7" id="KW-1133">Transmembrane helix</keyword>
<dbReference type="InterPro" id="IPR049278">
    <property type="entry name" value="MS_channel_C"/>
</dbReference>
<keyword evidence="3" id="KW-1003">Cell membrane</keyword>
<evidence type="ECO:0000256" key="3">
    <source>
        <dbReference type="ARBA" id="ARBA00022475"/>
    </source>
</evidence>
<evidence type="ECO:0000259" key="10">
    <source>
        <dbReference type="Pfam" id="PF21082"/>
    </source>
</evidence>
<keyword evidence="12" id="KW-1185">Reference proteome</keyword>
<comment type="function">
    <text evidence="7">Mechanosensitive channel that participates in the regulation of osmotic pressure changes within the cell, opening in response to stretch forces in the membrane lipid bilayer, without the need for other proteins. Contributes to normal resistance to hypoosmotic shock. Forms an ion channel of 1.0 nanosiemens conductance with a slight preference for anions.</text>
</comment>
<keyword evidence="7" id="KW-0813">Transport</keyword>
<dbReference type="EMBL" id="APVH01000068">
    <property type="protein sequence ID" value="EPX75786.1"/>
    <property type="molecule type" value="Genomic_DNA"/>
</dbReference>
<feature type="chain" id="PRO_5004567756" description="Small-conductance mechanosensitive channel" evidence="8">
    <location>
        <begin position="21"/>
        <end position="392"/>
    </location>
</feature>
<gene>
    <name evidence="11" type="ORF">Salmuc_05424</name>
</gene>
<dbReference type="STRING" id="1123237.Salmuc_05424"/>
<dbReference type="InterPro" id="IPR011014">
    <property type="entry name" value="MscS_channel_TM-2"/>
</dbReference>
<sequence length="392" mass="42393">MRVLRLFALGLLCLSSPAFSQEAAPEAVDAAPSDQVIDPAISTEELAYRLIPLTKDELETAAKAWLEIVKSKTKEISERQVEFLNDPSKATDGNHQTLAFAVEERAALFERFSMTVDALEQKGGDAALVAELRAYRDSVLFNETILTSPKAIALAFMSWLTRADGGLAVAMDIGIVILAFAALLFVSRSARGVARRWIGRVPKISKLLEAFLVAVVFWLVLAVGLLFVLAALGVNVTPLFAMIGGASFILAFALQDTLGNLASGLMIMINRPFDEGDYVLVGGVGGTVKSVNIVATTVTTPDNQVIVIPNKNVWGNVITNVTASETRRVDLVFGIAYEDSIPEALDVMTRTVAAHPLVLSDPEPTIRVHELSASSVNFICRPWTKTSDYWTV</sequence>
<feature type="domain" description="Mechanosensitive ion channel MscS" evidence="9">
    <location>
        <begin position="256"/>
        <end position="322"/>
    </location>
</feature>
<dbReference type="GO" id="GO:0005886">
    <property type="term" value="C:plasma membrane"/>
    <property type="evidence" value="ECO:0007669"/>
    <property type="project" value="UniProtKB-SubCell"/>
</dbReference>
<dbReference type="AlphaFoldDB" id="S9Q372"/>
<protein>
    <recommendedName>
        <fullName evidence="7">Small-conductance mechanosensitive channel</fullName>
    </recommendedName>
</protein>
<comment type="caution">
    <text evidence="7">Lacks conserved residue(s) required for the propagation of feature annotation.</text>
</comment>
<evidence type="ECO:0000256" key="7">
    <source>
        <dbReference type="RuleBase" id="RU369025"/>
    </source>
</evidence>
<name>S9Q372_9RHOB</name>
<comment type="subcellular location">
    <subcellularLocation>
        <location evidence="7">Cell inner membrane</location>
        <topology evidence="7">Multi-pass membrane protein</topology>
    </subcellularLocation>
    <subcellularLocation>
        <location evidence="1">Cell membrane</location>
        <topology evidence="1">Multi-pass membrane protein</topology>
    </subcellularLocation>
</comment>
<dbReference type="PANTHER" id="PTHR30221">
    <property type="entry name" value="SMALL-CONDUCTANCE MECHANOSENSITIVE CHANNEL"/>
    <property type="match status" value="1"/>
</dbReference>